<reference evidence="1 2" key="1">
    <citation type="journal article" date="2019" name="Genome Biol. Evol.">
        <title>Insights into the evolution of the New World diploid cottons (Gossypium, subgenus Houzingenia) based on genome sequencing.</title>
        <authorList>
            <person name="Grover C.E."/>
            <person name="Arick M.A. 2nd"/>
            <person name="Thrash A."/>
            <person name="Conover J.L."/>
            <person name="Sanders W.S."/>
            <person name="Peterson D.G."/>
            <person name="Frelichowski J.E."/>
            <person name="Scheffler J.A."/>
            <person name="Scheffler B.E."/>
            <person name="Wendel J.F."/>
        </authorList>
    </citation>
    <scope>NUCLEOTIDE SEQUENCE [LARGE SCALE GENOMIC DNA]</scope>
    <source>
        <strain evidence="1">27</strain>
        <tissue evidence="1">Leaf</tissue>
    </source>
</reference>
<dbReference type="Proteomes" id="UP000593561">
    <property type="component" value="Unassembled WGS sequence"/>
</dbReference>
<organism evidence="1 2">
    <name type="scientific">Gossypium davidsonii</name>
    <name type="common">Davidson's cotton</name>
    <name type="synonym">Gossypium klotzschianum subsp. davidsonii</name>
    <dbReference type="NCBI Taxonomy" id="34287"/>
    <lineage>
        <taxon>Eukaryota</taxon>
        <taxon>Viridiplantae</taxon>
        <taxon>Streptophyta</taxon>
        <taxon>Embryophyta</taxon>
        <taxon>Tracheophyta</taxon>
        <taxon>Spermatophyta</taxon>
        <taxon>Magnoliopsida</taxon>
        <taxon>eudicotyledons</taxon>
        <taxon>Gunneridae</taxon>
        <taxon>Pentapetalae</taxon>
        <taxon>rosids</taxon>
        <taxon>malvids</taxon>
        <taxon>Malvales</taxon>
        <taxon>Malvaceae</taxon>
        <taxon>Malvoideae</taxon>
        <taxon>Gossypium</taxon>
    </lineage>
</organism>
<evidence type="ECO:0000313" key="2">
    <source>
        <dbReference type="Proteomes" id="UP000593561"/>
    </source>
</evidence>
<accession>A0A7J8T817</accession>
<gene>
    <name evidence="1" type="ORF">Godav_025170</name>
</gene>
<evidence type="ECO:0000313" key="1">
    <source>
        <dbReference type="EMBL" id="MBA0634489.1"/>
    </source>
</evidence>
<dbReference type="AlphaFoldDB" id="A0A7J8T817"/>
<dbReference type="EMBL" id="JABFAC010238296">
    <property type="protein sequence ID" value="MBA0634489.1"/>
    <property type="molecule type" value="Genomic_DNA"/>
</dbReference>
<comment type="caution">
    <text evidence="1">The sequence shown here is derived from an EMBL/GenBank/DDBJ whole genome shotgun (WGS) entry which is preliminary data.</text>
</comment>
<name>A0A7J8T817_GOSDV</name>
<keyword evidence="2" id="KW-1185">Reference proteome</keyword>
<dbReference type="Gene3D" id="2.40.70.10">
    <property type="entry name" value="Acid Proteases"/>
    <property type="match status" value="1"/>
</dbReference>
<protein>
    <submittedName>
        <fullName evidence="1">Uncharacterized protein</fullName>
    </submittedName>
</protein>
<dbReference type="InterPro" id="IPR021109">
    <property type="entry name" value="Peptidase_aspartic_dom_sf"/>
</dbReference>
<sequence>MLSEINKEGKVEHDEEKVLRLGSMILNSTKAKRDRKQKELMFMGINITDRLRNALIDTMASNLFISEKTMGKLGNTVSKTTKRIKTVNSKEVLSVVQLAKDVHCGKNIDSVDQSVTKSPLEMLKV</sequence>
<proteinExistence type="predicted"/>